<feature type="transmembrane region" description="Helical" evidence="7">
    <location>
        <begin position="427"/>
        <end position="448"/>
    </location>
</feature>
<keyword evidence="4 7" id="KW-1133">Transmembrane helix</keyword>
<dbReference type="PANTHER" id="PTHR30572:SF4">
    <property type="entry name" value="ABC TRANSPORTER PERMEASE YTRF"/>
    <property type="match status" value="1"/>
</dbReference>
<feature type="domain" description="ABC3 transporter permease C-terminal" evidence="8">
    <location>
        <begin position="289"/>
        <end position="401"/>
    </location>
</feature>
<dbReference type="InterPro" id="IPR003838">
    <property type="entry name" value="ABC3_permease_C"/>
</dbReference>
<feature type="transmembrane region" description="Helical" evidence="7">
    <location>
        <begin position="688"/>
        <end position="714"/>
    </location>
</feature>
<evidence type="ECO:0000256" key="1">
    <source>
        <dbReference type="ARBA" id="ARBA00004651"/>
    </source>
</evidence>
<feature type="transmembrane region" description="Helical" evidence="7">
    <location>
        <begin position="743"/>
        <end position="764"/>
    </location>
</feature>
<accession>A0ABV6BMR3</accession>
<keyword evidence="5 7" id="KW-0472">Membrane</keyword>
<evidence type="ECO:0000256" key="4">
    <source>
        <dbReference type="ARBA" id="ARBA00022989"/>
    </source>
</evidence>
<dbReference type="EMBL" id="JBHLXP010000011">
    <property type="protein sequence ID" value="MFC0050755.1"/>
    <property type="molecule type" value="Genomic_DNA"/>
</dbReference>
<name>A0ABV6BMR3_9GAMM</name>
<evidence type="ECO:0000256" key="7">
    <source>
        <dbReference type="SAM" id="Phobius"/>
    </source>
</evidence>
<evidence type="ECO:0000256" key="2">
    <source>
        <dbReference type="ARBA" id="ARBA00022475"/>
    </source>
</evidence>
<keyword evidence="3 7" id="KW-0812">Transmembrane</keyword>
<dbReference type="InterPro" id="IPR050250">
    <property type="entry name" value="Macrolide_Exporter_MacB"/>
</dbReference>
<feature type="transmembrane region" description="Helical" evidence="7">
    <location>
        <begin position="339"/>
        <end position="357"/>
    </location>
</feature>
<comment type="caution">
    <text evidence="9">The sequence shown here is derived from an EMBL/GenBank/DDBJ whole genome shotgun (WGS) entry which is preliminary data.</text>
</comment>
<feature type="transmembrane region" description="Helical" evidence="7">
    <location>
        <begin position="283"/>
        <end position="307"/>
    </location>
</feature>
<dbReference type="Pfam" id="PF02687">
    <property type="entry name" value="FtsX"/>
    <property type="match status" value="2"/>
</dbReference>
<feature type="transmembrane region" description="Helical" evidence="7">
    <location>
        <begin position="377"/>
        <end position="399"/>
    </location>
</feature>
<dbReference type="RefSeq" id="WP_377248956.1">
    <property type="nucleotide sequence ID" value="NZ_JBHLXP010000011.1"/>
</dbReference>
<proteinExistence type="inferred from homology"/>
<protein>
    <submittedName>
        <fullName evidence="9">FtsX-like permease family protein</fullName>
    </submittedName>
</protein>
<keyword evidence="2" id="KW-1003">Cell membrane</keyword>
<dbReference type="PANTHER" id="PTHR30572">
    <property type="entry name" value="MEMBRANE COMPONENT OF TRANSPORTER-RELATED"/>
    <property type="match status" value="1"/>
</dbReference>
<feature type="domain" description="ABC3 transporter permease C-terminal" evidence="8">
    <location>
        <begin position="694"/>
        <end position="805"/>
    </location>
</feature>
<gene>
    <name evidence="9" type="ORF">ACFFJP_20930</name>
</gene>
<comment type="subcellular location">
    <subcellularLocation>
        <location evidence="1">Cell membrane</location>
        <topology evidence="1">Multi-pass membrane protein</topology>
    </subcellularLocation>
</comment>
<keyword evidence="10" id="KW-1185">Reference proteome</keyword>
<evidence type="ECO:0000313" key="10">
    <source>
        <dbReference type="Proteomes" id="UP001589813"/>
    </source>
</evidence>
<evidence type="ECO:0000256" key="3">
    <source>
        <dbReference type="ARBA" id="ARBA00022692"/>
    </source>
</evidence>
<sequence length="813" mass="90082">MMLYWHAVKAGLFRLLLQPRSSVPVVLSLALTLAALLTVAVLYRQLHLAPLPHITKPEQLSVHQVNLQMGKGDSWQWPALINDVTFGQALRQLKAYGQWGYLQRKGQLDWQNTDRQRLSQTDSWLAAAGTAEVLGLPLLLGKSTTLANPDELWISDALWQQQFQRNPAVIGQALTLKQRQYRIAGVLATTTALPMTGPIRSQQIWQFFQPAETLQQEFSLMSGTLLILRSPNRQQPSAQFLRDLQLTQQPLTSNKLSHFADQFGLGVYQRDYRQHLLGNSATLLLVTGVAAGLMVLLAVLNLTQLLLAQYAGRQHEFAVEQLCGGSATKQRLLLALENLSWLLPALGLGLLLCHWLLQWVPLLAGTALPMTDNLQLAGADVVVALGLLLVLLTWFSLIWRPGTSPLQQLSGSGKGTPRQLGRWTGPLLLSAQLALAVILVGCSGWLAWYQAGELTWARGFSLDHSYDLSVQLPQAPKDSRIQLDRQAYMQYNQLRQATLSQLKQRLQQQWPDLQVHQGQVPFTSNIVRNFQSVQQPDLKFSSLLQQTETGLFATYQMHVLAGQLPAATDTKAALVLDEAAARLISPADPAKAVGQQLTLQGKALPVLAVVRDISSNKGEGNLPQLYQLGQTLTDAQTISLTLKFARPEPKAESQVRALLQDLYQGQALQWQDNQQEWLDRTAQSRLLLLLQLLFCLSSLVLALLGCGGLSLQLVRQQSYELAIRLATGASKGQLLWWLSRRQLGAALVGAAIGCAGSILLYQQLPRWFSSIPPLPWLALLLLVSLLLCSVFVTMLWPAQQQLRRDPLQSLRSS</sequence>
<feature type="transmembrane region" description="Helical" evidence="7">
    <location>
        <begin position="21"/>
        <end position="43"/>
    </location>
</feature>
<dbReference type="Proteomes" id="UP001589813">
    <property type="component" value="Unassembled WGS sequence"/>
</dbReference>
<reference evidence="9 10" key="1">
    <citation type="submission" date="2024-09" db="EMBL/GenBank/DDBJ databases">
        <authorList>
            <person name="Sun Q."/>
            <person name="Mori K."/>
        </authorList>
    </citation>
    <scope>NUCLEOTIDE SEQUENCE [LARGE SCALE GENOMIC DNA]</scope>
    <source>
        <strain evidence="9 10">KCTC 23315</strain>
    </source>
</reference>
<organism evidence="9 10">
    <name type="scientific">Rheinheimera tilapiae</name>
    <dbReference type="NCBI Taxonomy" id="875043"/>
    <lineage>
        <taxon>Bacteria</taxon>
        <taxon>Pseudomonadati</taxon>
        <taxon>Pseudomonadota</taxon>
        <taxon>Gammaproteobacteria</taxon>
        <taxon>Chromatiales</taxon>
        <taxon>Chromatiaceae</taxon>
        <taxon>Rheinheimera</taxon>
    </lineage>
</organism>
<evidence type="ECO:0000256" key="5">
    <source>
        <dbReference type="ARBA" id="ARBA00023136"/>
    </source>
</evidence>
<comment type="similarity">
    <text evidence="6">Belongs to the ABC-4 integral membrane protein family.</text>
</comment>
<feature type="transmembrane region" description="Helical" evidence="7">
    <location>
        <begin position="776"/>
        <end position="796"/>
    </location>
</feature>
<evidence type="ECO:0000259" key="8">
    <source>
        <dbReference type="Pfam" id="PF02687"/>
    </source>
</evidence>
<evidence type="ECO:0000256" key="6">
    <source>
        <dbReference type="ARBA" id="ARBA00038076"/>
    </source>
</evidence>
<evidence type="ECO:0000313" key="9">
    <source>
        <dbReference type="EMBL" id="MFC0050755.1"/>
    </source>
</evidence>